<reference evidence="14 15" key="1">
    <citation type="submission" date="2018-05" db="EMBL/GenBank/DDBJ databases">
        <title>Genomic Encyclopedia of Type Strains, Phase IV (KMG-IV): sequencing the most valuable type-strain genomes for metagenomic binning, comparative biology and taxonomic classification.</title>
        <authorList>
            <person name="Goeker M."/>
        </authorList>
    </citation>
    <scope>NUCLEOTIDE SEQUENCE [LARGE SCALE GENOMIC DNA]</scope>
    <source>
        <strain evidence="14 15">DSM 24906</strain>
    </source>
</reference>
<comment type="cofactor">
    <cofactor evidence="1">
        <name>Mg(2+)</name>
        <dbReference type="ChEBI" id="CHEBI:18420"/>
    </cofactor>
</comment>
<dbReference type="PANTHER" id="PTHR47788:SF1">
    <property type="entry name" value="A-ADDING TRNA NUCLEOTIDYLTRANSFERASE"/>
    <property type="match status" value="1"/>
</dbReference>
<accession>A0AA45HIS0</accession>
<dbReference type="GO" id="GO:0016779">
    <property type="term" value="F:nucleotidyltransferase activity"/>
    <property type="evidence" value="ECO:0007669"/>
    <property type="project" value="UniProtKB-KW"/>
</dbReference>
<evidence type="ECO:0000256" key="4">
    <source>
        <dbReference type="ARBA" id="ARBA00022679"/>
    </source>
</evidence>
<dbReference type="GO" id="GO:0046872">
    <property type="term" value="F:metal ion binding"/>
    <property type="evidence" value="ECO:0007669"/>
    <property type="project" value="UniProtKB-KW"/>
</dbReference>
<dbReference type="SUPFAM" id="SSF81891">
    <property type="entry name" value="Poly A polymerase C-terminal region-like"/>
    <property type="match status" value="1"/>
</dbReference>
<dbReference type="InterPro" id="IPR002646">
    <property type="entry name" value="PolA_pol_head_dom"/>
</dbReference>
<dbReference type="Gene3D" id="3.10.310.30">
    <property type="match status" value="1"/>
</dbReference>
<evidence type="ECO:0000256" key="3">
    <source>
        <dbReference type="ARBA" id="ARBA00022555"/>
    </source>
</evidence>
<dbReference type="Pfam" id="PF01368">
    <property type="entry name" value="DHH"/>
    <property type="match status" value="1"/>
</dbReference>
<dbReference type="SUPFAM" id="SSF64182">
    <property type="entry name" value="DHH phosphoesterases"/>
    <property type="match status" value="1"/>
</dbReference>
<dbReference type="InterPro" id="IPR046342">
    <property type="entry name" value="CBS_dom_sf"/>
</dbReference>
<evidence type="ECO:0000256" key="7">
    <source>
        <dbReference type="ARBA" id="ARBA00022723"/>
    </source>
</evidence>
<dbReference type="Pfam" id="PF00571">
    <property type="entry name" value="CBS"/>
    <property type="match status" value="2"/>
</dbReference>
<dbReference type="InterPro" id="IPR001667">
    <property type="entry name" value="DDH_dom"/>
</dbReference>
<proteinExistence type="inferred from homology"/>
<evidence type="ECO:0000256" key="8">
    <source>
        <dbReference type="ARBA" id="ARBA00022741"/>
    </source>
</evidence>
<keyword evidence="8" id="KW-0547">Nucleotide-binding</keyword>
<evidence type="ECO:0000256" key="5">
    <source>
        <dbReference type="ARBA" id="ARBA00022694"/>
    </source>
</evidence>
<comment type="similarity">
    <text evidence="2 12">Belongs to the tRNA nucleotidyltransferase/poly(A) polymerase family.</text>
</comment>
<dbReference type="Pfam" id="PF02272">
    <property type="entry name" value="DHHA1"/>
    <property type="match status" value="1"/>
</dbReference>
<keyword evidence="3" id="KW-0820">tRNA-binding</keyword>
<dbReference type="SUPFAM" id="SSF54631">
    <property type="entry name" value="CBS-domain pair"/>
    <property type="match status" value="1"/>
</dbReference>
<dbReference type="GO" id="GO:0008033">
    <property type="term" value="P:tRNA processing"/>
    <property type="evidence" value="ECO:0007669"/>
    <property type="project" value="UniProtKB-KW"/>
</dbReference>
<evidence type="ECO:0000256" key="11">
    <source>
        <dbReference type="PROSITE-ProRule" id="PRU00703"/>
    </source>
</evidence>
<sequence length="866" mass="100529">MLKTIITTHKNPDFDGFAAAYAAKLIYEDAQIIIKGEPAKNLTEFINIYDIPYLTEKQFLEEYKQQIENKNFQKIVIVDTADIQRIPPTIKKLIESGIETDIYDHHPKMRENNIKGNNYSEEMGAATTLVVKQLLNQKSDLPDTLETLFLIAIHEDTGNFMYTTTTEQDHLVAAELLKRGARLKEVEEFVALEMTEEQRELFDMLYNNIQELYLNELNVQIAYSEIEKFIGGLNIITHKIFETLTPDILFTVVRMGKNIYIVARSKTNEIDLNKVLEHFGGGGHKKAGSAKVKDKNIQQVINKIEKELKNSFIPVIKASNIMSSPVRTILAQQKVEKAYNIMEQTGHSGLPVIDNNKLVGLVTKKDIEKAIKHKLSNAPIKAVMTKKIKVVDTETSVSQIRKIMAEEDIGRLPVLKKGVLVGIITRSDILHASSGVFDFSPNPILKEKFNVFNISQLMKERLPKRIMNLLRLFGAFGSELKMHTYVVGGFVRDLLLNLENYDIDIVVEGDANKYGKYVAEQLMIKYIPHKKFNTCSLYFKDGFRIDVATARTEYYEAPAELPKVEVSTIKKDLYRRDFSINTMAIRINQETFGMLLDFFTSKSDLENKIIRTLYPLSFVEDPTRILRAIRFEQRYGFKINKQTEDYLRRTVEGNYLEKVTGPRLREEIEKILKEPNPLKAIKRMGEFKIITHLFPYTYYTPTLEKDVEKLFEYYEIIKHKAPIYTYKVRKLHLLFYILLQYTPNNSLKEIQQRYGLPGEFFEKLDQAKKAYQTINEQKEISNSKYYEILCTFNNEQIIYTGIKVSDNKKQEYTDYLNKVKEIKLKTTGKDLKEKGYKGRQIKEKLEELKKLRLDEKITPDQEKNYI</sequence>
<dbReference type="CDD" id="cd05398">
    <property type="entry name" value="NT_ClassII-CCAase"/>
    <property type="match status" value="1"/>
</dbReference>
<gene>
    <name evidence="14" type="ORF">C7380_107105</name>
</gene>
<dbReference type="Gene3D" id="3.30.460.10">
    <property type="entry name" value="Beta Polymerase, domain 2"/>
    <property type="match status" value="1"/>
</dbReference>
<dbReference type="Gene3D" id="3.90.1640.10">
    <property type="entry name" value="inorganic pyrophosphatase (n-terminal core)"/>
    <property type="match status" value="1"/>
</dbReference>
<dbReference type="PANTHER" id="PTHR47788">
    <property type="entry name" value="POLYA POLYMERASE"/>
    <property type="match status" value="1"/>
</dbReference>
<evidence type="ECO:0000313" key="15">
    <source>
        <dbReference type="Proteomes" id="UP000245921"/>
    </source>
</evidence>
<dbReference type="Proteomes" id="UP000245921">
    <property type="component" value="Unassembled WGS sequence"/>
</dbReference>
<keyword evidence="9" id="KW-0460">Magnesium</keyword>
<evidence type="ECO:0000256" key="12">
    <source>
        <dbReference type="RuleBase" id="RU003953"/>
    </source>
</evidence>
<keyword evidence="11" id="KW-0129">CBS domain</keyword>
<keyword evidence="15" id="KW-1185">Reference proteome</keyword>
<feature type="domain" description="CBS" evidence="13">
    <location>
        <begin position="384"/>
        <end position="444"/>
    </location>
</feature>
<dbReference type="InterPro" id="IPR038763">
    <property type="entry name" value="DHH_sf"/>
</dbReference>
<dbReference type="InterPro" id="IPR043519">
    <property type="entry name" value="NT_sf"/>
</dbReference>
<dbReference type="Pfam" id="PF01743">
    <property type="entry name" value="PolyA_pol"/>
    <property type="match status" value="1"/>
</dbReference>
<dbReference type="GO" id="GO:0000049">
    <property type="term" value="F:tRNA binding"/>
    <property type="evidence" value="ECO:0007669"/>
    <property type="project" value="UniProtKB-KW"/>
</dbReference>
<comment type="caution">
    <text evidence="14">The sequence shown here is derived from an EMBL/GenBank/DDBJ whole genome shotgun (WGS) entry which is preliminary data.</text>
</comment>
<dbReference type="SUPFAM" id="SSF81301">
    <property type="entry name" value="Nucleotidyltransferase"/>
    <property type="match status" value="1"/>
</dbReference>
<dbReference type="Gene3D" id="1.10.3090.10">
    <property type="entry name" value="cca-adding enzyme, domain 2"/>
    <property type="match status" value="1"/>
</dbReference>
<dbReference type="SMART" id="SM00116">
    <property type="entry name" value="CBS"/>
    <property type="match status" value="2"/>
</dbReference>
<dbReference type="InterPro" id="IPR052390">
    <property type="entry name" value="tRNA_nt/polyA_polymerase"/>
</dbReference>
<dbReference type="AlphaFoldDB" id="A0AA45HIS0"/>
<dbReference type="PROSITE" id="PS51371">
    <property type="entry name" value="CBS"/>
    <property type="match status" value="2"/>
</dbReference>
<keyword evidence="4 12" id="KW-0808">Transferase</keyword>
<evidence type="ECO:0000256" key="2">
    <source>
        <dbReference type="ARBA" id="ARBA00007265"/>
    </source>
</evidence>
<dbReference type="InterPro" id="IPR003156">
    <property type="entry name" value="DHHA1_dom"/>
</dbReference>
<dbReference type="EMBL" id="QGGI01000007">
    <property type="protein sequence ID" value="PWJ95150.1"/>
    <property type="molecule type" value="Genomic_DNA"/>
</dbReference>
<dbReference type="RefSeq" id="WP_109604685.1">
    <property type="nucleotide sequence ID" value="NZ_JAMHJO010000002.1"/>
</dbReference>
<evidence type="ECO:0000256" key="6">
    <source>
        <dbReference type="ARBA" id="ARBA00022695"/>
    </source>
</evidence>
<dbReference type="Gene3D" id="3.10.580.10">
    <property type="entry name" value="CBS-domain"/>
    <property type="match status" value="1"/>
</dbReference>
<protein>
    <submittedName>
        <fullName evidence="14">tRNA nucleotidyltransferase (CCA-adding enzyme)</fullName>
    </submittedName>
</protein>
<evidence type="ECO:0000256" key="10">
    <source>
        <dbReference type="ARBA" id="ARBA00022884"/>
    </source>
</evidence>
<keyword evidence="5" id="KW-0819">tRNA processing</keyword>
<dbReference type="GO" id="GO:0000166">
    <property type="term" value="F:nucleotide binding"/>
    <property type="evidence" value="ECO:0007669"/>
    <property type="project" value="UniProtKB-KW"/>
</dbReference>
<evidence type="ECO:0000313" key="14">
    <source>
        <dbReference type="EMBL" id="PWJ95150.1"/>
    </source>
</evidence>
<evidence type="ECO:0000256" key="1">
    <source>
        <dbReference type="ARBA" id="ARBA00001946"/>
    </source>
</evidence>
<evidence type="ECO:0000256" key="9">
    <source>
        <dbReference type="ARBA" id="ARBA00022842"/>
    </source>
</evidence>
<dbReference type="Pfam" id="PF12627">
    <property type="entry name" value="PolyA_pol_RNAbd"/>
    <property type="match status" value="1"/>
</dbReference>
<keyword evidence="10 12" id="KW-0694">RNA-binding</keyword>
<keyword evidence="7" id="KW-0479">Metal-binding</keyword>
<name>A0AA45HIS0_9BACT</name>
<dbReference type="InterPro" id="IPR032828">
    <property type="entry name" value="PolyA_RNA-bd"/>
</dbReference>
<dbReference type="InterPro" id="IPR000644">
    <property type="entry name" value="CBS_dom"/>
</dbReference>
<organism evidence="14 15">
    <name type="scientific">Oceanotoga teriensis</name>
    <dbReference type="NCBI Taxonomy" id="515440"/>
    <lineage>
        <taxon>Bacteria</taxon>
        <taxon>Thermotogati</taxon>
        <taxon>Thermotogota</taxon>
        <taxon>Thermotogae</taxon>
        <taxon>Petrotogales</taxon>
        <taxon>Petrotogaceae</taxon>
        <taxon>Oceanotoga</taxon>
    </lineage>
</organism>
<feature type="domain" description="CBS" evidence="13">
    <location>
        <begin position="322"/>
        <end position="380"/>
    </location>
</feature>
<evidence type="ECO:0000259" key="13">
    <source>
        <dbReference type="PROSITE" id="PS51371"/>
    </source>
</evidence>
<dbReference type="CDD" id="cd04595">
    <property type="entry name" value="CBS_pair_DHH_polyA_Pol_assoc"/>
    <property type="match status" value="1"/>
</dbReference>
<keyword evidence="6" id="KW-0548">Nucleotidyltransferase</keyword>